<feature type="compositionally biased region" description="Polar residues" evidence="1">
    <location>
        <begin position="91"/>
        <end position="104"/>
    </location>
</feature>
<dbReference type="EMBL" id="JAINUG010000139">
    <property type="protein sequence ID" value="KAJ8393211.1"/>
    <property type="molecule type" value="Genomic_DNA"/>
</dbReference>
<organism evidence="2 3">
    <name type="scientific">Aldrovandia affinis</name>
    <dbReference type="NCBI Taxonomy" id="143900"/>
    <lineage>
        <taxon>Eukaryota</taxon>
        <taxon>Metazoa</taxon>
        <taxon>Chordata</taxon>
        <taxon>Craniata</taxon>
        <taxon>Vertebrata</taxon>
        <taxon>Euteleostomi</taxon>
        <taxon>Actinopterygii</taxon>
        <taxon>Neopterygii</taxon>
        <taxon>Teleostei</taxon>
        <taxon>Notacanthiformes</taxon>
        <taxon>Halosauridae</taxon>
        <taxon>Aldrovandia</taxon>
    </lineage>
</organism>
<comment type="caution">
    <text evidence="2">The sequence shown here is derived from an EMBL/GenBank/DDBJ whole genome shotgun (WGS) entry which is preliminary data.</text>
</comment>
<evidence type="ECO:0000256" key="1">
    <source>
        <dbReference type="SAM" id="MobiDB-lite"/>
    </source>
</evidence>
<proteinExistence type="predicted"/>
<dbReference type="Proteomes" id="UP001221898">
    <property type="component" value="Unassembled WGS sequence"/>
</dbReference>
<sequence>MAGRLQSGTRPATTQPGTYVANLSAHITLRWPGGLTRIPVQQVLNWVQIWAPVPPNTHESHGQEAKHHKRPPQSYLFTAAVSGGPEETESQEASIRISSQLAFA</sequence>
<dbReference type="AlphaFoldDB" id="A0AAD7RZG2"/>
<feature type="region of interest" description="Disordered" evidence="1">
    <location>
        <begin position="82"/>
        <end position="104"/>
    </location>
</feature>
<evidence type="ECO:0000313" key="3">
    <source>
        <dbReference type="Proteomes" id="UP001221898"/>
    </source>
</evidence>
<feature type="region of interest" description="Disordered" evidence="1">
    <location>
        <begin position="54"/>
        <end position="73"/>
    </location>
</feature>
<keyword evidence="3" id="KW-1185">Reference proteome</keyword>
<accession>A0AAD7RZG2</accession>
<protein>
    <submittedName>
        <fullName evidence="2">Uncharacterized protein</fullName>
    </submittedName>
</protein>
<reference evidence="2" key="1">
    <citation type="journal article" date="2023" name="Science">
        <title>Genome structures resolve the early diversification of teleost fishes.</title>
        <authorList>
            <person name="Parey E."/>
            <person name="Louis A."/>
            <person name="Montfort J."/>
            <person name="Bouchez O."/>
            <person name="Roques C."/>
            <person name="Iampietro C."/>
            <person name="Lluch J."/>
            <person name="Castinel A."/>
            <person name="Donnadieu C."/>
            <person name="Desvignes T."/>
            <person name="Floi Bucao C."/>
            <person name="Jouanno E."/>
            <person name="Wen M."/>
            <person name="Mejri S."/>
            <person name="Dirks R."/>
            <person name="Jansen H."/>
            <person name="Henkel C."/>
            <person name="Chen W.J."/>
            <person name="Zahm M."/>
            <person name="Cabau C."/>
            <person name="Klopp C."/>
            <person name="Thompson A.W."/>
            <person name="Robinson-Rechavi M."/>
            <person name="Braasch I."/>
            <person name="Lecointre G."/>
            <person name="Bobe J."/>
            <person name="Postlethwait J.H."/>
            <person name="Berthelot C."/>
            <person name="Roest Crollius H."/>
            <person name="Guiguen Y."/>
        </authorList>
    </citation>
    <scope>NUCLEOTIDE SEQUENCE</scope>
    <source>
        <strain evidence="2">NC1722</strain>
    </source>
</reference>
<evidence type="ECO:0000313" key="2">
    <source>
        <dbReference type="EMBL" id="KAJ8393211.1"/>
    </source>
</evidence>
<gene>
    <name evidence="2" type="ORF">AAFF_G00062830</name>
</gene>
<name>A0AAD7RZG2_9TELE</name>